<sequence>MRLGHRLDAACKRIGKVLHLDALTGSSTTTEADPEWVIIYRTAQGFCCVYRGVAIDFSEMLDVQIWAEEMDVQTYFIGL</sequence>
<name>A0A6J5GE79_9BURK</name>
<gene>
    <name evidence="1" type="ORF">LMG27177_03998</name>
</gene>
<dbReference type="AlphaFoldDB" id="A0A6J5GE79"/>
<dbReference type="RefSeq" id="WP_175162232.1">
    <property type="nucleotide sequence ID" value="NZ_CADIKI010000011.1"/>
</dbReference>
<accession>A0A6J5GE79</accession>
<reference evidence="1 2" key="1">
    <citation type="submission" date="2020-04" db="EMBL/GenBank/DDBJ databases">
        <authorList>
            <person name="De Canck E."/>
        </authorList>
    </citation>
    <scope>NUCLEOTIDE SEQUENCE [LARGE SCALE GENOMIC DNA]</scope>
    <source>
        <strain evidence="1 2">LMG 27177</strain>
    </source>
</reference>
<evidence type="ECO:0000313" key="1">
    <source>
        <dbReference type="EMBL" id="CAB3795935.1"/>
    </source>
</evidence>
<proteinExistence type="predicted"/>
<organism evidence="1 2">
    <name type="scientific">Paraburkholderia fynbosensis</name>
    <dbReference type="NCBI Taxonomy" id="1200993"/>
    <lineage>
        <taxon>Bacteria</taxon>
        <taxon>Pseudomonadati</taxon>
        <taxon>Pseudomonadota</taxon>
        <taxon>Betaproteobacteria</taxon>
        <taxon>Burkholderiales</taxon>
        <taxon>Burkholderiaceae</taxon>
        <taxon>Paraburkholderia</taxon>
    </lineage>
</organism>
<protein>
    <submittedName>
        <fullName evidence="1">Uncharacterized protein</fullName>
    </submittedName>
</protein>
<evidence type="ECO:0000313" key="2">
    <source>
        <dbReference type="Proteomes" id="UP000494252"/>
    </source>
</evidence>
<dbReference type="Proteomes" id="UP000494252">
    <property type="component" value="Unassembled WGS sequence"/>
</dbReference>
<dbReference type="EMBL" id="CADIKI010000011">
    <property type="protein sequence ID" value="CAB3795935.1"/>
    <property type="molecule type" value="Genomic_DNA"/>
</dbReference>
<keyword evidence="2" id="KW-1185">Reference proteome</keyword>